<comment type="caution">
    <text evidence="1">The sequence shown here is derived from an EMBL/GenBank/DDBJ whole genome shotgun (WGS) entry which is preliminary data.</text>
</comment>
<gene>
    <name evidence="1" type="ORF">E9229_003282</name>
</gene>
<keyword evidence="2" id="KW-1185">Reference proteome</keyword>
<evidence type="ECO:0000313" key="2">
    <source>
        <dbReference type="Proteomes" id="UP000523000"/>
    </source>
</evidence>
<evidence type="ECO:0000313" key="1">
    <source>
        <dbReference type="EMBL" id="MBB2997035.1"/>
    </source>
</evidence>
<organism evidence="1 2">
    <name type="scientific">Paeniglutamicibacter cryotolerans</name>
    <dbReference type="NCBI Taxonomy" id="670079"/>
    <lineage>
        <taxon>Bacteria</taxon>
        <taxon>Bacillati</taxon>
        <taxon>Actinomycetota</taxon>
        <taxon>Actinomycetes</taxon>
        <taxon>Micrococcales</taxon>
        <taxon>Micrococcaceae</taxon>
        <taxon>Paeniglutamicibacter</taxon>
    </lineage>
</organism>
<protein>
    <submittedName>
        <fullName evidence="1">Uncharacterized protein</fullName>
    </submittedName>
</protein>
<sequence>MMTMTGRNACIGDLQRPGLELLLRRRLEAIEG</sequence>
<accession>A0A839QQV4</accession>
<dbReference type="Proteomes" id="UP000523000">
    <property type="component" value="Unassembled WGS sequence"/>
</dbReference>
<name>A0A839QQV4_9MICC</name>
<proteinExistence type="predicted"/>
<dbReference type="AlphaFoldDB" id="A0A839QQV4"/>
<reference evidence="1 2" key="1">
    <citation type="submission" date="2020-08" db="EMBL/GenBank/DDBJ databases">
        <title>Sequencing the genomes of 1000 actinobacteria strains.</title>
        <authorList>
            <person name="Klenk H.-P."/>
        </authorList>
    </citation>
    <scope>NUCLEOTIDE SEQUENCE [LARGE SCALE GENOMIC DNA]</scope>
    <source>
        <strain evidence="1 2">DSM 22826</strain>
    </source>
</reference>
<dbReference type="EMBL" id="JACHVS010000002">
    <property type="protein sequence ID" value="MBB2997035.1"/>
    <property type="molecule type" value="Genomic_DNA"/>
</dbReference>